<dbReference type="OrthoDB" id="9811416at2"/>
<dbReference type="GO" id="GO:0019867">
    <property type="term" value="C:outer membrane"/>
    <property type="evidence" value="ECO:0007669"/>
    <property type="project" value="InterPro"/>
</dbReference>
<evidence type="ECO:0000259" key="1">
    <source>
        <dbReference type="Pfam" id="PF07244"/>
    </source>
</evidence>
<reference evidence="2 3" key="1">
    <citation type="submission" date="2019-02" db="EMBL/GenBank/DDBJ databases">
        <title>Hyunsoonleella sp., isolated from marine sediment.</title>
        <authorList>
            <person name="Liu B.-T."/>
        </authorList>
    </citation>
    <scope>NUCLEOTIDE SEQUENCE [LARGE SCALE GENOMIC DNA]</scope>
    <source>
        <strain evidence="2 3">T58</strain>
    </source>
</reference>
<dbReference type="Gene3D" id="3.10.20.310">
    <property type="entry name" value="membrane protein fhac"/>
    <property type="match status" value="1"/>
</dbReference>
<protein>
    <recommendedName>
        <fullName evidence="1">POTRA domain-containing protein</fullName>
    </recommendedName>
</protein>
<name>A0A4V2J9W6_9FLAO</name>
<gene>
    <name evidence="2" type="ORF">EYD45_13245</name>
</gene>
<dbReference type="RefSeq" id="WP_130965040.1">
    <property type="nucleotide sequence ID" value="NZ_SIRT01000012.1"/>
</dbReference>
<proteinExistence type="predicted"/>
<feature type="domain" description="POTRA" evidence="1">
    <location>
        <begin position="180"/>
        <end position="249"/>
    </location>
</feature>
<sequence length="564" mass="64893">MRKTSFLVLISYTFFSSEVFSQNLQLNIYGETEVETKIIDSVGYQKNHKNFLSVTSEVDSLRKHLNTIGYIENKLIDIKKENDSLFNAKLYLKQKFNTIYIYYSKNDLNTSLLNSISKEVTDTCFIIDISSIENSLNFLNSEIANSGTPFSKLKLSNIKRKDSINLKADLIVSSNKTKRTIDDIKIVGYEKFPKSFLKHYLKLKTSQTFDLSEIEKKTEQLNNLRFANQVKSTEVLFQEDSTSLYIYVEKSKSNTFDGFLGFGTNDETNKLEFDGFLNLRLINNLNYGETFSLLYKSDEIDQDTFDARLELPYLFRSPIGVDLNLRIFKKDSSFTTVDQKARINYQINALHKVSAGISSTESSNLRSDTSIISLQDYNTSYFTAFYEFLKPQFYDVLFPIKSNFYIETNFGNRTASNIKTEQSLITLKAFNNFQLNRKNSIYLNVDASNLISDNYFENELLRFGGINSIRGFEENSLFASLFGVLNTEYRYRLSNSIFIHSITDVAYFENKSSNLKEKLFGFGFGFGVLTNSGLLKFNYANGKNENQKFKLSNSKIHISLVANF</sequence>
<comment type="caution">
    <text evidence="2">The sequence shown here is derived from an EMBL/GenBank/DDBJ whole genome shotgun (WGS) entry which is preliminary data.</text>
</comment>
<dbReference type="EMBL" id="SIRT01000012">
    <property type="protein sequence ID" value="TBN01365.1"/>
    <property type="molecule type" value="Genomic_DNA"/>
</dbReference>
<dbReference type="Pfam" id="PF07244">
    <property type="entry name" value="POTRA"/>
    <property type="match status" value="1"/>
</dbReference>
<accession>A0A4V2J9W6</accession>
<keyword evidence="3" id="KW-1185">Reference proteome</keyword>
<dbReference type="InterPro" id="IPR010827">
    <property type="entry name" value="BamA/TamA_POTRA"/>
</dbReference>
<dbReference type="AlphaFoldDB" id="A0A4V2J9W6"/>
<evidence type="ECO:0000313" key="2">
    <source>
        <dbReference type="EMBL" id="TBN01365.1"/>
    </source>
</evidence>
<evidence type="ECO:0000313" key="3">
    <source>
        <dbReference type="Proteomes" id="UP000291142"/>
    </source>
</evidence>
<organism evidence="2 3">
    <name type="scientific">Hyunsoonleella flava</name>
    <dbReference type="NCBI Taxonomy" id="2527939"/>
    <lineage>
        <taxon>Bacteria</taxon>
        <taxon>Pseudomonadati</taxon>
        <taxon>Bacteroidota</taxon>
        <taxon>Flavobacteriia</taxon>
        <taxon>Flavobacteriales</taxon>
        <taxon>Flavobacteriaceae</taxon>
    </lineage>
</organism>
<dbReference type="Gene3D" id="2.40.160.50">
    <property type="entry name" value="membrane protein fhac: a member of the omp85/tpsb transporter family"/>
    <property type="match status" value="1"/>
</dbReference>
<dbReference type="Proteomes" id="UP000291142">
    <property type="component" value="Unassembled WGS sequence"/>
</dbReference>